<keyword evidence="3" id="KW-0169">Cobalamin biosynthesis</keyword>
<keyword evidence="6" id="KW-0949">S-adenosyl-L-methionine</keyword>
<evidence type="ECO:0000256" key="4">
    <source>
        <dbReference type="ARBA" id="ARBA00022603"/>
    </source>
</evidence>
<evidence type="ECO:0000256" key="6">
    <source>
        <dbReference type="ARBA" id="ARBA00022691"/>
    </source>
</evidence>
<dbReference type="InterPro" id="IPR000878">
    <property type="entry name" value="4pyrrol_Mease"/>
</dbReference>
<comment type="similarity">
    <text evidence="2 7">Belongs to the precorrin methyltransferase family.</text>
</comment>
<dbReference type="PANTHER" id="PTHR43467">
    <property type="entry name" value="COBALT-PRECORRIN-2 C(20)-METHYLTRANSFERASE"/>
    <property type="match status" value="1"/>
</dbReference>
<evidence type="ECO:0000313" key="9">
    <source>
        <dbReference type="EMBL" id="WGT46174.1"/>
    </source>
</evidence>
<dbReference type="EC" id="2.1.1.130" evidence="9"/>
<organism evidence="9 10">
    <name type="scientific">Tessaracoccus lacteus</name>
    <dbReference type="NCBI Taxonomy" id="3041766"/>
    <lineage>
        <taxon>Bacteria</taxon>
        <taxon>Bacillati</taxon>
        <taxon>Actinomycetota</taxon>
        <taxon>Actinomycetes</taxon>
        <taxon>Propionibacteriales</taxon>
        <taxon>Propionibacteriaceae</taxon>
        <taxon>Tessaracoccus</taxon>
    </lineage>
</organism>
<dbReference type="PIRSF" id="PIRSF036427">
    <property type="entry name" value="Precrrn-2_mtase"/>
    <property type="match status" value="1"/>
</dbReference>
<evidence type="ECO:0000259" key="8">
    <source>
        <dbReference type="Pfam" id="PF00590"/>
    </source>
</evidence>
<sequence>MPLTHMRPRLIGIGVGPGDPDLITVKALSALCAADAILVPATEASGDGPGRAEQIVVAAAPEVAHAIVRVPFSMADRSGVTDRRREAWQTSADAALAAYARGARTVAFATVGDPSVYSTFSYLAAYVADRVADLEIEVVPGITAMQALAAESRTPLVEGTETLALVPVTAGLDVLGRVLDTVDTVVAYKGGRRMPEVAGQLRERGRDAVVGVNVGLERQELFGLDRLEADRKVGYFSTVIIPARRDGQETGGRL</sequence>
<keyword evidence="4 9" id="KW-0489">Methyltransferase</keyword>
<keyword evidence="5 9" id="KW-0808">Transferase</keyword>
<dbReference type="EMBL" id="CP123967">
    <property type="protein sequence ID" value="WGT46174.1"/>
    <property type="molecule type" value="Genomic_DNA"/>
</dbReference>
<evidence type="ECO:0000256" key="2">
    <source>
        <dbReference type="ARBA" id="ARBA00005879"/>
    </source>
</evidence>
<dbReference type="InterPro" id="IPR006364">
    <property type="entry name" value="CobI/CbiL/CobIJ_dom"/>
</dbReference>
<dbReference type="SUPFAM" id="SSF53790">
    <property type="entry name" value="Tetrapyrrole methylase"/>
    <property type="match status" value="1"/>
</dbReference>
<dbReference type="Proteomes" id="UP001244136">
    <property type="component" value="Chromosome"/>
</dbReference>
<dbReference type="CDD" id="cd11645">
    <property type="entry name" value="Precorrin_2_C20_MT"/>
    <property type="match status" value="1"/>
</dbReference>
<dbReference type="GO" id="GO:0032259">
    <property type="term" value="P:methylation"/>
    <property type="evidence" value="ECO:0007669"/>
    <property type="project" value="UniProtKB-KW"/>
</dbReference>
<evidence type="ECO:0000256" key="1">
    <source>
        <dbReference type="ARBA" id="ARBA00004953"/>
    </source>
</evidence>
<dbReference type="PANTHER" id="PTHR43467:SF2">
    <property type="entry name" value="COBALT-PRECORRIN-2 C(20)-METHYLTRANSFERASE"/>
    <property type="match status" value="1"/>
</dbReference>
<proteinExistence type="inferred from homology"/>
<accession>A0ABY8PUP8</accession>
<evidence type="ECO:0000313" key="10">
    <source>
        <dbReference type="Proteomes" id="UP001244136"/>
    </source>
</evidence>
<dbReference type="Pfam" id="PF00590">
    <property type="entry name" value="TP_methylase"/>
    <property type="match status" value="1"/>
</dbReference>
<name>A0ABY8PUP8_9ACTN</name>
<dbReference type="InterPro" id="IPR014777">
    <property type="entry name" value="4pyrrole_Mease_sub1"/>
</dbReference>
<evidence type="ECO:0000256" key="7">
    <source>
        <dbReference type="PIRNR" id="PIRNR036427"/>
    </source>
</evidence>
<dbReference type="InterPro" id="IPR035996">
    <property type="entry name" value="4pyrrol_Methylase_sf"/>
</dbReference>
<evidence type="ECO:0000256" key="3">
    <source>
        <dbReference type="ARBA" id="ARBA00022573"/>
    </source>
</evidence>
<keyword evidence="10" id="KW-1185">Reference proteome</keyword>
<protein>
    <submittedName>
        <fullName evidence="9">Precorrin-2 C(20)-methyltransferase</fullName>
        <ecNumber evidence="9">2.1.1.130</ecNumber>
    </submittedName>
</protein>
<reference evidence="9 10" key="1">
    <citation type="journal article" date="2008" name="Int. J. Syst. Evol. Microbiol.">
        <title>Tessaracoccus flavescens sp. nov., isolated from marine sediment.</title>
        <authorList>
            <person name="Lee D.W."/>
            <person name="Lee S.D."/>
        </authorList>
    </citation>
    <scope>NUCLEOTIDE SEQUENCE [LARGE SCALE GENOMIC DNA]</scope>
    <source>
        <strain evidence="9 10">T21</strain>
    </source>
</reference>
<gene>
    <name evidence="9" type="primary">cobI</name>
    <name evidence="9" type="ORF">QH948_08340</name>
</gene>
<evidence type="ECO:0000256" key="5">
    <source>
        <dbReference type="ARBA" id="ARBA00022679"/>
    </source>
</evidence>
<feature type="domain" description="Tetrapyrrole methylase" evidence="8">
    <location>
        <begin position="9"/>
        <end position="222"/>
    </location>
</feature>
<dbReference type="Gene3D" id="3.40.1010.10">
    <property type="entry name" value="Cobalt-precorrin-4 Transmethylase, Domain 1"/>
    <property type="match status" value="1"/>
</dbReference>
<dbReference type="GO" id="GO:0030788">
    <property type="term" value="F:precorrin-2 C20-methyltransferase activity"/>
    <property type="evidence" value="ECO:0007669"/>
    <property type="project" value="UniProtKB-EC"/>
</dbReference>
<comment type="pathway">
    <text evidence="1">Cofactor biosynthesis; adenosylcobalamin biosynthesis.</text>
</comment>
<dbReference type="InterPro" id="IPR014776">
    <property type="entry name" value="4pyrrole_Mease_sub2"/>
</dbReference>
<dbReference type="Gene3D" id="3.30.950.10">
    <property type="entry name" value="Methyltransferase, Cobalt-precorrin-4 Transmethylase, Domain 2"/>
    <property type="match status" value="1"/>
</dbReference>
<dbReference type="NCBIfam" id="TIGR01467">
    <property type="entry name" value="cobI_cbiL"/>
    <property type="match status" value="1"/>
</dbReference>
<dbReference type="RefSeq" id="WP_281143987.1">
    <property type="nucleotide sequence ID" value="NZ_CP123967.1"/>
</dbReference>
<dbReference type="InterPro" id="IPR012382">
    <property type="entry name" value="CobI/CbiL"/>
</dbReference>